<dbReference type="InterPro" id="IPR013785">
    <property type="entry name" value="Aldolase_TIM"/>
</dbReference>
<evidence type="ECO:0000256" key="2">
    <source>
        <dbReference type="ARBA" id="ARBA00006906"/>
    </source>
</evidence>
<evidence type="ECO:0000256" key="3">
    <source>
        <dbReference type="ARBA" id="ARBA00011233"/>
    </source>
</evidence>
<protein>
    <submittedName>
        <fullName evidence="6">2-dehydro-3-deoxy-6-phosphogalactonate aldolase</fullName>
    </submittedName>
</protein>
<dbReference type="EMBL" id="BAAANK010000001">
    <property type="protein sequence ID" value="GAA1821810.1"/>
    <property type="molecule type" value="Genomic_DNA"/>
</dbReference>
<evidence type="ECO:0000313" key="6">
    <source>
        <dbReference type="EMBL" id="GAA1821810.1"/>
    </source>
</evidence>
<dbReference type="Proteomes" id="UP001501746">
    <property type="component" value="Unassembled WGS sequence"/>
</dbReference>
<dbReference type="SUPFAM" id="SSF51569">
    <property type="entry name" value="Aldolase"/>
    <property type="match status" value="1"/>
</dbReference>
<reference evidence="7" key="1">
    <citation type="journal article" date="2019" name="Int. J. Syst. Evol. Microbiol.">
        <title>The Global Catalogue of Microorganisms (GCM) 10K type strain sequencing project: providing services to taxonomists for standard genome sequencing and annotation.</title>
        <authorList>
            <consortium name="The Broad Institute Genomics Platform"/>
            <consortium name="The Broad Institute Genome Sequencing Center for Infectious Disease"/>
            <person name="Wu L."/>
            <person name="Ma J."/>
        </authorList>
    </citation>
    <scope>NUCLEOTIDE SEQUENCE [LARGE SCALE GENOMIC DNA]</scope>
    <source>
        <strain evidence="7">JCM 14323</strain>
    </source>
</reference>
<dbReference type="RefSeq" id="WP_246205110.1">
    <property type="nucleotide sequence ID" value="NZ_BAAANK010000001.1"/>
</dbReference>
<dbReference type="PANTHER" id="PTHR30246:SF1">
    <property type="entry name" value="2-DEHYDRO-3-DEOXY-6-PHOSPHOGALACTONATE ALDOLASE-RELATED"/>
    <property type="match status" value="1"/>
</dbReference>
<evidence type="ECO:0000256" key="1">
    <source>
        <dbReference type="ARBA" id="ARBA00004761"/>
    </source>
</evidence>
<comment type="subunit">
    <text evidence="3">Homotrimer.</text>
</comment>
<gene>
    <name evidence="6" type="ORF">GCM10009750_00030</name>
</gene>
<dbReference type="PANTHER" id="PTHR30246">
    <property type="entry name" value="2-KETO-3-DEOXY-6-PHOSPHOGLUCONATE ALDOLASE"/>
    <property type="match status" value="1"/>
</dbReference>
<dbReference type="InterPro" id="IPR000887">
    <property type="entry name" value="Aldlse_KDPG_KHG"/>
</dbReference>
<keyword evidence="4" id="KW-0456">Lyase</keyword>
<organism evidence="6 7">
    <name type="scientific">Agromyces salentinus</name>
    <dbReference type="NCBI Taxonomy" id="269421"/>
    <lineage>
        <taxon>Bacteria</taxon>
        <taxon>Bacillati</taxon>
        <taxon>Actinomycetota</taxon>
        <taxon>Actinomycetes</taxon>
        <taxon>Micrococcales</taxon>
        <taxon>Microbacteriaceae</taxon>
        <taxon>Agromyces</taxon>
    </lineage>
</organism>
<dbReference type="Pfam" id="PF01081">
    <property type="entry name" value="Aldolase"/>
    <property type="match status" value="1"/>
</dbReference>
<name>A0ABP4YNK5_9MICO</name>
<keyword evidence="7" id="KW-1185">Reference proteome</keyword>
<dbReference type="Gene3D" id="3.20.20.70">
    <property type="entry name" value="Aldolase class I"/>
    <property type="match status" value="1"/>
</dbReference>
<accession>A0ABP4YNK5</accession>
<evidence type="ECO:0000256" key="5">
    <source>
        <dbReference type="ARBA" id="ARBA00023277"/>
    </source>
</evidence>
<evidence type="ECO:0000256" key="4">
    <source>
        <dbReference type="ARBA" id="ARBA00023239"/>
    </source>
</evidence>
<sequence>MNQAQPTVSNAEFDELFAGRPLMALFRGLGEARSLELAHAAWELGIDLVELPIQSEADVAALAAVAEAGRAAGRLVGAGTVLTARDVELAASAGAAFTVSPGFDADVVRASTAAGMPSLPGVATASEVQAAMALGLTWMKAFPASLLGTGWFRAMAGPFPGARFVATGGIDATNASGFLEAGARTVAVGSALEDPAQLPALAALLA</sequence>
<keyword evidence="5" id="KW-0119">Carbohydrate metabolism</keyword>
<evidence type="ECO:0000313" key="7">
    <source>
        <dbReference type="Proteomes" id="UP001501746"/>
    </source>
</evidence>
<comment type="pathway">
    <text evidence="1">Carbohydrate acid metabolism.</text>
</comment>
<comment type="similarity">
    <text evidence="2">Belongs to the KHG/KDPG aldolase family.</text>
</comment>
<dbReference type="CDD" id="cd00452">
    <property type="entry name" value="KDPG_aldolase"/>
    <property type="match status" value="1"/>
</dbReference>
<proteinExistence type="inferred from homology"/>
<comment type="caution">
    <text evidence="6">The sequence shown here is derived from an EMBL/GenBank/DDBJ whole genome shotgun (WGS) entry which is preliminary data.</text>
</comment>